<evidence type="ECO:0000313" key="9">
    <source>
        <dbReference type="EMBL" id="CCD53467.1"/>
    </source>
</evidence>
<dbReference type="PROSITE" id="PS00012">
    <property type="entry name" value="PHOSPHOPANTETHEINE"/>
    <property type="match status" value="1"/>
</dbReference>
<feature type="domain" description="Carrier" evidence="6">
    <location>
        <begin position="1758"/>
        <end position="1835"/>
    </location>
</feature>
<keyword evidence="2" id="KW-0597">Phosphoprotein</keyword>
<dbReference type="SUPFAM" id="SSF53474">
    <property type="entry name" value="alpha/beta-Hydrolases"/>
    <property type="match status" value="1"/>
</dbReference>
<dbReference type="SUPFAM" id="SSF52151">
    <property type="entry name" value="FabD/lysophospholipase-like"/>
    <property type="match status" value="1"/>
</dbReference>
<sequence>MAPTGQILLFGDVHVDKLSALKTLFSHSQTHPQLRDFLRSACDVIQCQISTLLPAERGVFGRFDDLLELGERYAKEEFPDEMVSYVLITTIQVGDLLLHKSTENNNNTHHLGLCIGLLAASVAAVASDTSEIAKLGTEIIAMSLRLGVAIRRRSRCIEDTNKSWGCTLFGLEFWDLEKKLEEFNKVSRNCKFQVDNKDTDLRSLLQNFPKPRWAYAGVSTKSWTTIFGPPSTLENLRTAIDVPNKLLTSAIAVHASHLVQLDIPLILGNSPILGSALPRKSLLVSISTGLPYPAVSLRELLHAIVDDIAHKPMWIDKTVEGLASIISPDRDSEIVLTTLGPCSHAGMVQKILAPFFSAVNISARTGSHEGSDTANSRGISNDIAVIGMSGRFPSAEDVEEFWEVLQAGKTLHETIPPSRFSISDFHDPTGETKNSLITTHGAFLRHPGLFDNKLFNVSPKEALQMDPLQRLLLLCTYEALEKAGYARDSSTSTHPSKIGTYFGQTVDDWKDINAQMGIDTHYLPSLDRAFHPGRVAHYFKWGGGFYSVDTACSSSLTCAHLACEALNNRELDMTIVAGGSLLGAPEMFSGLGKGGFLSATGGCKTFHDDADGYCRGEALGVVVLKRLEDAVRENDNILAVIKGTERNSNAGAASITYPGQEAQEKLFGRLLRKASVDPHDVGFVEMHGTGTQAGDNVEINSVRKVFAQNRGRDNPLNIGAVKATVGHSEAAAGIASLIKSLLILREGSIPTQPDWPFKLNHKFPDLEASNIMIADGKGRLVPRPNGDGKRRIVVNSFDAAGGNTSLLVEDAPRRVSKSPDPRSHHVITVSARTLTSLAANTKRLIQYLKMNPDTTIADLAYTTTARRQHELYRVAFVSESISELSKQLDSSTEPELPPKSGPSLIFVFTGQSSQYTGMGKLLYETSPRFKQTIDTYQSLCDSQDLASFIDIIRGTQDVKNATAAQLQLAIVALEIALAHYWESLGLKPRLVIGHSLGEYAALCIAGVLSISDTLFLVNKRATLMEKQCGPGTSAMLVIALPKDKISEFLKTRLSCAISCLNSPSSTVVSGPTEEITLLQIELKEKKVQSSFLPTEFGFHSQAMDPILDDFELASRRAHFMKPKIPVASTLTGDVITSEGVFNATYLRRQIREPVKFMKAVRACESEGFISNSDVILEIGPHPVCIGLITQSVSDAQPSCLPSLHRSKDNWKTISEAITAAHIAKLPVLWHEFHADYLNSVRLLDLPTYAFDLKDYWVPYRAQLPAAPQTQAKPTLSTTCLQKLESLNLDDDHVSAIFTSQVSEPHLYKAIRGHVVDDVAICPASVFCDMAYTAAKFVLEQADIEADLANLELVDLNMTHALVVHSKDTEQIVHVSADLNSTQKIISITFSSIGNSSTMAEHGTCRIVVNERNFQEAEWSRMQRLVKSRVGSLENSKTAHHMTKSLIYKLFSTLVDYDKSYHALSEISIEENFEDAAATMVFKQDPELGSFTHSPYIVDALVHLAGLLLNVDPAKPKTDLYIAGNIGRMCIMGDLLKNQQCTAYVTIRERTSKGVCLCDVYVFADTKLVAICTDIKFQRLSRDIFGIMLGKEQSFDSYPGPRKTRSPHKDKEDSASSVDDSSENSWVPTLASDTSSQTSVEALDLSSILLNTIAAKTGVSILEMEDNSSFEDLGIDSQMSISIIADFRKRTGVELPVAFFSNFPTVIEAKGELDSVSENIPILTSKSMIKQEQRKNLAAKHQISSNPTQAQKNKKSKNTSETVQSTVLFNIVVAELGLDITELTPSTEFAEIGVDSMLSIKILSIFKKQSGTELPAAFFNSNPTIASARDELDGAPSSQSYHIETSEFQPKLPKSRVILIQGKSHSKATPLFLATDGSGAVTPYIHFPALPHGRKIYALESPFLENPDEYTLSIQEMADIFITAIRTIQPHGPYLIGGWSAGGIYAYEIAHRLAMVGETITGLVIIDTRINVSVPIADVTMEFIERFGIFTGVGRGNLLSGLSLQQKQHLTSTVRALCKYDAVPFPAGRAPRKTHIIWASKGLNDSANPEERDDRITGKAAMRPGSGGKNMSEMELGDFEREFKSWFFGKRSDFGTNGWEELLLKGDIKVHKVDADHFSMVVPPCVKELGSVLLESIDDFARIEAEEE</sequence>
<dbReference type="GO" id="GO:0004312">
    <property type="term" value="F:fatty acid synthase activity"/>
    <property type="evidence" value="ECO:0007669"/>
    <property type="project" value="TreeGrafter"/>
</dbReference>
<feature type="active site" description="Proton acceptor; for dehydratase activity" evidence="4">
    <location>
        <position position="1313"/>
    </location>
</feature>
<dbReference type="HOGENOM" id="CLU_000022_6_0_1"/>
<dbReference type="SMART" id="SM00823">
    <property type="entry name" value="PKS_PP"/>
    <property type="match status" value="2"/>
</dbReference>
<dbReference type="PROSITE" id="PS50075">
    <property type="entry name" value="CARRIER"/>
    <property type="match status" value="2"/>
</dbReference>
<feature type="domain" description="PKS/mFAS DH" evidence="8">
    <location>
        <begin position="1280"/>
        <end position="1585"/>
    </location>
</feature>
<dbReference type="InterPro" id="IPR032088">
    <property type="entry name" value="SAT"/>
</dbReference>
<evidence type="ECO:0000256" key="4">
    <source>
        <dbReference type="PROSITE-ProRule" id="PRU01363"/>
    </source>
</evidence>
<dbReference type="Gene3D" id="3.40.50.1820">
    <property type="entry name" value="alpha/beta hydrolase"/>
    <property type="match status" value="1"/>
</dbReference>
<dbReference type="GO" id="GO:0006633">
    <property type="term" value="P:fatty acid biosynthetic process"/>
    <property type="evidence" value="ECO:0007669"/>
    <property type="project" value="TreeGrafter"/>
</dbReference>
<dbReference type="InterPro" id="IPR016036">
    <property type="entry name" value="Malonyl_transacylase_ACP-bd"/>
</dbReference>
<feature type="region of interest" description="Disordered" evidence="5">
    <location>
        <begin position="1735"/>
        <end position="1758"/>
    </location>
</feature>
<dbReference type="InterPro" id="IPR016039">
    <property type="entry name" value="Thiolase-like"/>
</dbReference>
<evidence type="ECO:0000256" key="5">
    <source>
        <dbReference type="SAM" id="MobiDB-lite"/>
    </source>
</evidence>
<dbReference type="STRING" id="999810.G2YPB9"/>
<dbReference type="OrthoDB" id="329835at2759"/>
<dbReference type="Gene3D" id="3.40.366.10">
    <property type="entry name" value="Malonyl-Coenzyme A Acyl Carrier Protein, domain 2"/>
    <property type="match status" value="2"/>
</dbReference>
<dbReference type="Pfam" id="PF00550">
    <property type="entry name" value="PP-binding"/>
    <property type="match status" value="2"/>
</dbReference>
<proteinExistence type="predicted"/>
<feature type="active site" description="Proton donor; for dehydratase activity" evidence="4">
    <location>
        <position position="1498"/>
    </location>
</feature>
<dbReference type="InterPro" id="IPR049900">
    <property type="entry name" value="PKS_mFAS_DH"/>
</dbReference>
<dbReference type="CDD" id="cd00833">
    <property type="entry name" value="PKS"/>
    <property type="match status" value="1"/>
</dbReference>
<keyword evidence="1" id="KW-0596">Phosphopantetheine</keyword>
<dbReference type="Pfam" id="PF00698">
    <property type="entry name" value="Acyl_transf_1"/>
    <property type="match status" value="1"/>
</dbReference>
<dbReference type="Pfam" id="PF00109">
    <property type="entry name" value="ketoacyl-synt"/>
    <property type="match status" value="1"/>
</dbReference>
<dbReference type="InterPro" id="IPR050091">
    <property type="entry name" value="PKS_NRPS_Biosynth_Enz"/>
</dbReference>
<dbReference type="NCBIfam" id="TIGR04532">
    <property type="entry name" value="PT_fungal_PKS"/>
    <property type="match status" value="1"/>
</dbReference>
<dbReference type="Pfam" id="PF00975">
    <property type="entry name" value="Thioesterase"/>
    <property type="match status" value="1"/>
</dbReference>
<reference evidence="10" key="1">
    <citation type="journal article" date="2011" name="PLoS Genet.">
        <title>Genomic analysis of the necrotrophic fungal pathogens Sclerotinia sclerotiorum and Botrytis cinerea.</title>
        <authorList>
            <person name="Amselem J."/>
            <person name="Cuomo C.A."/>
            <person name="van Kan J.A."/>
            <person name="Viaud M."/>
            <person name="Benito E.P."/>
            <person name="Couloux A."/>
            <person name="Coutinho P.M."/>
            <person name="de Vries R.P."/>
            <person name="Dyer P.S."/>
            <person name="Fillinger S."/>
            <person name="Fournier E."/>
            <person name="Gout L."/>
            <person name="Hahn M."/>
            <person name="Kohn L."/>
            <person name="Lapalu N."/>
            <person name="Plummer K.M."/>
            <person name="Pradier J.M."/>
            <person name="Quevillon E."/>
            <person name="Sharon A."/>
            <person name="Simon A."/>
            <person name="ten Have A."/>
            <person name="Tudzynski B."/>
            <person name="Tudzynski P."/>
            <person name="Wincker P."/>
            <person name="Andrew M."/>
            <person name="Anthouard V."/>
            <person name="Beever R.E."/>
            <person name="Beffa R."/>
            <person name="Benoit I."/>
            <person name="Bouzid O."/>
            <person name="Brault B."/>
            <person name="Chen Z."/>
            <person name="Choquer M."/>
            <person name="Collemare J."/>
            <person name="Cotton P."/>
            <person name="Danchin E.G."/>
            <person name="Da Silva C."/>
            <person name="Gautier A."/>
            <person name="Giraud C."/>
            <person name="Giraud T."/>
            <person name="Gonzalez C."/>
            <person name="Grossetete S."/>
            <person name="Guldener U."/>
            <person name="Henrissat B."/>
            <person name="Howlett B.J."/>
            <person name="Kodira C."/>
            <person name="Kretschmer M."/>
            <person name="Lappartient A."/>
            <person name="Leroch M."/>
            <person name="Levis C."/>
            <person name="Mauceli E."/>
            <person name="Neuveglise C."/>
            <person name="Oeser B."/>
            <person name="Pearson M."/>
            <person name="Poulain J."/>
            <person name="Poussereau N."/>
            <person name="Quesneville H."/>
            <person name="Rascle C."/>
            <person name="Schumacher J."/>
            <person name="Segurens B."/>
            <person name="Sexton A."/>
            <person name="Silva E."/>
            <person name="Sirven C."/>
            <person name="Soanes D.M."/>
            <person name="Talbot N.J."/>
            <person name="Templeton M."/>
            <person name="Yandava C."/>
            <person name="Yarden O."/>
            <person name="Zeng Q."/>
            <person name="Rollins J.A."/>
            <person name="Lebrun M.H."/>
            <person name="Dickman M."/>
        </authorList>
    </citation>
    <scope>NUCLEOTIDE SEQUENCE [LARGE SCALE GENOMIC DNA]</scope>
    <source>
        <strain evidence="10">T4</strain>
    </source>
</reference>
<feature type="domain" description="Carrier" evidence="6">
    <location>
        <begin position="1639"/>
        <end position="1716"/>
    </location>
</feature>
<dbReference type="GO" id="GO:0044550">
    <property type="term" value="P:secondary metabolite biosynthetic process"/>
    <property type="evidence" value="ECO:0007669"/>
    <property type="project" value="TreeGrafter"/>
</dbReference>
<dbReference type="Gene3D" id="3.40.47.10">
    <property type="match status" value="1"/>
</dbReference>
<dbReference type="InterPro" id="IPR001031">
    <property type="entry name" value="Thioesterase"/>
</dbReference>
<evidence type="ECO:0000256" key="3">
    <source>
        <dbReference type="ARBA" id="ARBA00022679"/>
    </source>
</evidence>
<protein>
    <submittedName>
        <fullName evidence="9">BcPKS15, polyketide synthase</fullName>
    </submittedName>
</protein>
<dbReference type="InterPro" id="IPR020806">
    <property type="entry name" value="PKS_PP-bd"/>
</dbReference>
<keyword evidence="3" id="KW-0808">Transferase</keyword>
<feature type="region of interest" description="Disordered" evidence="5">
    <location>
        <begin position="1595"/>
        <end position="1629"/>
    </location>
</feature>
<dbReference type="Pfam" id="PF02801">
    <property type="entry name" value="Ketoacyl-synt_C"/>
    <property type="match status" value="1"/>
</dbReference>
<dbReference type="Gene3D" id="3.30.70.3290">
    <property type="match status" value="1"/>
</dbReference>
<accession>G2YPB9</accession>
<dbReference type="PANTHER" id="PTHR43775">
    <property type="entry name" value="FATTY ACID SYNTHASE"/>
    <property type="match status" value="1"/>
</dbReference>
<feature type="region of interest" description="C-terminal hotdog fold" evidence="4">
    <location>
        <begin position="1437"/>
        <end position="1585"/>
    </location>
</feature>
<dbReference type="InterPro" id="IPR036736">
    <property type="entry name" value="ACP-like_sf"/>
</dbReference>
<dbReference type="Proteomes" id="UP000008177">
    <property type="component" value="Unplaced contigs"/>
</dbReference>
<name>G2YPB9_BOTF4</name>
<dbReference type="InterPro" id="IPR014031">
    <property type="entry name" value="Ketoacyl_synth_C"/>
</dbReference>
<dbReference type="InterPro" id="IPR014030">
    <property type="entry name" value="Ketoacyl_synth_N"/>
</dbReference>
<dbReference type="PROSITE" id="PS52004">
    <property type="entry name" value="KS3_2"/>
    <property type="match status" value="1"/>
</dbReference>
<dbReference type="InterPro" id="IPR009081">
    <property type="entry name" value="PP-bd_ACP"/>
</dbReference>
<dbReference type="SMART" id="SM00827">
    <property type="entry name" value="PKS_AT"/>
    <property type="match status" value="1"/>
</dbReference>
<feature type="compositionally biased region" description="Polar residues" evidence="5">
    <location>
        <begin position="1741"/>
        <end position="1750"/>
    </location>
</feature>
<dbReference type="eggNOG" id="KOG1202">
    <property type="taxonomic scope" value="Eukaryota"/>
</dbReference>
<evidence type="ECO:0000256" key="2">
    <source>
        <dbReference type="ARBA" id="ARBA00022553"/>
    </source>
</evidence>
<dbReference type="InterPro" id="IPR030918">
    <property type="entry name" value="PT_fungal_PKS"/>
</dbReference>
<feature type="region of interest" description="N-terminal hotdog fold" evidence="4">
    <location>
        <begin position="1280"/>
        <end position="1413"/>
    </location>
</feature>
<dbReference type="FunFam" id="3.40.366.10:FF:000002">
    <property type="entry name" value="Probable polyketide synthase 2"/>
    <property type="match status" value="1"/>
</dbReference>
<dbReference type="SMART" id="SM00825">
    <property type="entry name" value="PKS_KS"/>
    <property type="match status" value="1"/>
</dbReference>
<dbReference type="Pfam" id="PF22621">
    <property type="entry name" value="CurL-like_PKS_C"/>
    <property type="match status" value="1"/>
</dbReference>
<evidence type="ECO:0000259" key="7">
    <source>
        <dbReference type="PROSITE" id="PS52004"/>
    </source>
</evidence>
<dbReference type="InParanoid" id="G2YPB9"/>
<dbReference type="Gene3D" id="1.10.1200.10">
    <property type="entry name" value="ACP-like"/>
    <property type="match status" value="2"/>
</dbReference>
<dbReference type="EMBL" id="FQ790347">
    <property type="protein sequence ID" value="CCD53467.1"/>
    <property type="molecule type" value="Genomic_DNA"/>
</dbReference>
<feature type="domain" description="Ketosynthase family 3 (KS3)" evidence="7">
    <location>
        <begin position="380"/>
        <end position="810"/>
    </location>
</feature>
<dbReference type="InterPro" id="IPR006162">
    <property type="entry name" value="Ppantetheine_attach_site"/>
</dbReference>
<dbReference type="GO" id="GO:0031177">
    <property type="term" value="F:phosphopantetheine binding"/>
    <property type="evidence" value="ECO:0007669"/>
    <property type="project" value="InterPro"/>
</dbReference>
<evidence type="ECO:0000313" key="10">
    <source>
        <dbReference type="Proteomes" id="UP000008177"/>
    </source>
</evidence>
<gene>
    <name evidence="9" type="ORF">BofuT4_P135120.1</name>
</gene>
<evidence type="ECO:0000259" key="6">
    <source>
        <dbReference type="PROSITE" id="PS50075"/>
    </source>
</evidence>
<evidence type="ECO:0000259" key="8">
    <source>
        <dbReference type="PROSITE" id="PS52019"/>
    </source>
</evidence>
<dbReference type="InterPro" id="IPR020841">
    <property type="entry name" value="PKS_Beta-ketoAc_synthase_dom"/>
</dbReference>
<organism evidence="9 10">
    <name type="scientific">Botryotinia fuckeliana (strain T4)</name>
    <name type="common">Noble rot fungus</name>
    <name type="synonym">Botrytis cinerea</name>
    <dbReference type="NCBI Taxonomy" id="999810"/>
    <lineage>
        <taxon>Eukaryota</taxon>
        <taxon>Fungi</taxon>
        <taxon>Dikarya</taxon>
        <taxon>Ascomycota</taxon>
        <taxon>Pezizomycotina</taxon>
        <taxon>Leotiomycetes</taxon>
        <taxon>Helotiales</taxon>
        <taxon>Sclerotiniaceae</taxon>
        <taxon>Botrytis</taxon>
    </lineage>
</organism>
<feature type="compositionally biased region" description="Low complexity" evidence="5">
    <location>
        <begin position="1614"/>
        <end position="1624"/>
    </location>
</feature>
<dbReference type="InterPro" id="IPR014043">
    <property type="entry name" value="Acyl_transferase_dom"/>
</dbReference>
<dbReference type="InterPro" id="IPR001227">
    <property type="entry name" value="Ac_transferase_dom_sf"/>
</dbReference>
<dbReference type="SUPFAM" id="SSF53901">
    <property type="entry name" value="Thiolase-like"/>
    <property type="match status" value="1"/>
</dbReference>
<dbReference type="PROSITE" id="PS52019">
    <property type="entry name" value="PKS_MFAS_DH"/>
    <property type="match status" value="1"/>
</dbReference>
<dbReference type="SUPFAM" id="SSF55048">
    <property type="entry name" value="Probable ACP-binding domain of malonyl-CoA ACP transacylase"/>
    <property type="match status" value="1"/>
</dbReference>
<dbReference type="InterPro" id="IPR042104">
    <property type="entry name" value="PKS_dehydratase_sf"/>
</dbReference>
<evidence type="ECO:0000256" key="1">
    <source>
        <dbReference type="ARBA" id="ARBA00022450"/>
    </source>
</evidence>
<dbReference type="InterPro" id="IPR016035">
    <property type="entry name" value="Acyl_Trfase/lysoPLipase"/>
</dbReference>
<dbReference type="InterPro" id="IPR029058">
    <property type="entry name" value="AB_hydrolase_fold"/>
</dbReference>
<dbReference type="SUPFAM" id="SSF47336">
    <property type="entry name" value="ACP-like"/>
    <property type="match status" value="2"/>
</dbReference>
<dbReference type="Gene3D" id="3.10.129.110">
    <property type="entry name" value="Polyketide synthase dehydratase"/>
    <property type="match status" value="1"/>
</dbReference>
<dbReference type="PANTHER" id="PTHR43775:SF37">
    <property type="entry name" value="SI:DKEY-61P9.11"/>
    <property type="match status" value="1"/>
</dbReference>
<dbReference type="Pfam" id="PF16073">
    <property type="entry name" value="SAT"/>
    <property type="match status" value="1"/>
</dbReference>